<gene>
    <name evidence="2" type="ORF">EV420DRAFT_1651841</name>
</gene>
<dbReference type="EMBL" id="JAUEPS010000106">
    <property type="protein sequence ID" value="KAK0437734.1"/>
    <property type="molecule type" value="Genomic_DNA"/>
</dbReference>
<keyword evidence="3" id="KW-1185">Reference proteome</keyword>
<proteinExistence type="predicted"/>
<dbReference type="GeneID" id="85362140"/>
<comment type="caution">
    <text evidence="2">The sequence shown here is derived from an EMBL/GenBank/DDBJ whole genome shotgun (WGS) entry which is preliminary data.</text>
</comment>
<feature type="region of interest" description="Disordered" evidence="1">
    <location>
        <begin position="256"/>
        <end position="280"/>
    </location>
</feature>
<evidence type="ECO:0000313" key="2">
    <source>
        <dbReference type="EMBL" id="KAK0437734.1"/>
    </source>
</evidence>
<evidence type="ECO:0000256" key="1">
    <source>
        <dbReference type="SAM" id="MobiDB-lite"/>
    </source>
</evidence>
<protein>
    <submittedName>
        <fullName evidence="2">Uncharacterized protein</fullName>
    </submittedName>
</protein>
<reference evidence="2" key="1">
    <citation type="submission" date="2023-06" db="EMBL/GenBank/DDBJ databases">
        <authorList>
            <consortium name="Lawrence Berkeley National Laboratory"/>
            <person name="Ahrendt S."/>
            <person name="Sahu N."/>
            <person name="Indic B."/>
            <person name="Wong-Bajracharya J."/>
            <person name="Merenyi Z."/>
            <person name="Ke H.-M."/>
            <person name="Monk M."/>
            <person name="Kocsube S."/>
            <person name="Drula E."/>
            <person name="Lipzen A."/>
            <person name="Balint B."/>
            <person name="Henrissat B."/>
            <person name="Andreopoulos B."/>
            <person name="Martin F.M."/>
            <person name="Harder C.B."/>
            <person name="Rigling D."/>
            <person name="Ford K.L."/>
            <person name="Foster G.D."/>
            <person name="Pangilinan J."/>
            <person name="Papanicolaou A."/>
            <person name="Barry K."/>
            <person name="LaButti K."/>
            <person name="Viragh M."/>
            <person name="Koriabine M."/>
            <person name="Yan M."/>
            <person name="Riley R."/>
            <person name="Champramary S."/>
            <person name="Plett K.L."/>
            <person name="Tsai I.J."/>
            <person name="Slot J."/>
            <person name="Sipos G."/>
            <person name="Plett J."/>
            <person name="Nagy L.G."/>
            <person name="Grigoriev I.V."/>
        </authorList>
    </citation>
    <scope>NUCLEOTIDE SEQUENCE</scope>
    <source>
        <strain evidence="2">CCBAS 213</strain>
    </source>
</reference>
<accession>A0AA39ML52</accession>
<dbReference type="AlphaFoldDB" id="A0AA39ML52"/>
<sequence>MRAYRGVERTGCVVLTGSVDLLSVFIHTSFEIKPGCRREDFSQIRSKITALSHPSWRRDLITVTRSRLQTFSSVSNSIPITAHPREAEEDTENHQGKLCSRIIGRSTLSASPMSAKRILYFGIDADSRKWHRIGDITMAFESSKLQSIYPMSRTSTEHQMANASSVDTVNTEDTSPLMPLGRISPNSILPPLRFASRLLSSPSARLLALGLGRRLVLQGKGSMVKAINDKPVDYSHIILLKPLHKGSNNGVVHKAKSLKKGHEYASGAGMKSTRKEGRGMSCGVDARGGERMGGMQMRCVQEACGMHARAGRSITRCANGLRQGSVTVKYIFTIYQHLSQDGALRHQSDLSTMYVPPELTDLIIDMHTTLTPSPLAPSITIGHPSRPNSARQFLPLLPYVGDLVKSLWIEAECGFRDKDNSEGDFMMMNDLIDELLWKTAHDKQRVSHDPALPTIPASLPNLTSLEIRAL</sequence>
<organism evidence="2 3">
    <name type="scientific">Armillaria tabescens</name>
    <name type="common">Ringless honey mushroom</name>
    <name type="synonym">Agaricus tabescens</name>
    <dbReference type="NCBI Taxonomy" id="1929756"/>
    <lineage>
        <taxon>Eukaryota</taxon>
        <taxon>Fungi</taxon>
        <taxon>Dikarya</taxon>
        <taxon>Basidiomycota</taxon>
        <taxon>Agaricomycotina</taxon>
        <taxon>Agaricomycetes</taxon>
        <taxon>Agaricomycetidae</taxon>
        <taxon>Agaricales</taxon>
        <taxon>Marasmiineae</taxon>
        <taxon>Physalacriaceae</taxon>
        <taxon>Desarmillaria</taxon>
    </lineage>
</organism>
<evidence type="ECO:0000313" key="3">
    <source>
        <dbReference type="Proteomes" id="UP001175211"/>
    </source>
</evidence>
<dbReference type="RefSeq" id="XP_060322678.1">
    <property type="nucleotide sequence ID" value="XM_060478592.1"/>
</dbReference>
<dbReference type="Proteomes" id="UP001175211">
    <property type="component" value="Unassembled WGS sequence"/>
</dbReference>
<name>A0AA39ML52_ARMTA</name>